<keyword evidence="9" id="KW-0862">Zinc</keyword>
<dbReference type="GO" id="GO:0005509">
    <property type="term" value="F:calcium ion binding"/>
    <property type="evidence" value="ECO:0007669"/>
    <property type="project" value="InterPro"/>
</dbReference>
<dbReference type="Proteomes" id="UP000054560">
    <property type="component" value="Unassembled WGS sequence"/>
</dbReference>
<evidence type="ECO:0000256" key="10">
    <source>
        <dbReference type="SAM" id="SignalP"/>
    </source>
</evidence>
<feature type="disulfide bond" evidence="8">
    <location>
        <begin position="645"/>
        <end position="654"/>
    </location>
</feature>
<keyword evidence="4 10" id="KW-0732">Signal</keyword>
<comment type="subcellular location">
    <subcellularLocation>
        <location evidence="1">Secreted</location>
    </subcellularLocation>
</comment>
<dbReference type="Pfam" id="PF07645">
    <property type="entry name" value="EGF_CA"/>
    <property type="match status" value="3"/>
</dbReference>
<feature type="disulfide bond" evidence="8">
    <location>
        <begin position="546"/>
        <end position="556"/>
    </location>
</feature>
<evidence type="ECO:0000313" key="13">
    <source>
        <dbReference type="EMBL" id="KNC83960.1"/>
    </source>
</evidence>
<feature type="signal peptide" evidence="10">
    <location>
        <begin position="1"/>
        <end position="20"/>
    </location>
</feature>
<dbReference type="GO" id="GO:0000902">
    <property type="term" value="P:cell morphogenesis"/>
    <property type="evidence" value="ECO:0007669"/>
    <property type="project" value="UniProtKB-ARBA"/>
</dbReference>
<dbReference type="PANTHER" id="PTHR24049">
    <property type="entry name" value="CRUMBS FAMILY MEMBER"/>
    <property type="match status" value="1"/>
</dbReference>
<organism evidence="13 14">
    <name type="scientific">Sphaeroforma arctica JP610</name>
    <dbReference type="NCBI Taxonomy" id="667725"/>
    <lineage>
        <taxon>Eukaryota</taxon>
        <taxon>Ichthyosporea</taxon>
        <taxon>Ichthyophonida</taxon>
        <taxon>Sphaeroforma</taxon>
    </lineage>
</organism>
<dbReference type="PROSITE" id="PS50026">
    <property type="entry name" value="EGF_3"/>
    <property type="match status" value="11"/>
</dbReference>
<feature type="disulfide bond" evidence="8">
    <location>
        <begin position="624"/>
        <end position="634"/>
    </location>
</feature>
<name>A0A0L0G4I0_9EUKA</name>
<comment type="caution">
    <text evidence="8">Lacks conserved residue(s) required for the propagation of feature annotation.</text>
</comment>
<keyword evidence="9" id="KW-0479">Metal-binding</keyword>
<dbReference type="EMBL" id="KQ241798">
    <property type="protein sequence ID" value="KNC83960.1"/>
    <property type="molecule type" value="Genomic_DNA"/>
</dbReference>
<feature type="domain" description="EGF-like" evidence="11">
    <location>
        <begin position="776"/>
        <end position="817"/>
    </location>
</feature>
<protein>
    <submittedName>
        <fullName evidence="13">Uncharacterized protein</fullName>
    </submittedName>
</protein>
<proteinExistence type="predicted"/>
<dbReference type="InterPro" id="IPR000152">
    <property type="entry name" value="EGF-type_Asp/Asn_hydroxyl_site"/>
</dbReference>
<dbReference type="Pfam" id="PF00008">
    <property type="entry name" value="EGF"/>
    <property type="match status" value="2"/>
</dbReference>
<dbReference type="SUPFAM" id="SSF57196">
    <property type="entry name" value="EGF/Laminin"/>
    <property type="match status" value="6"/>
</dbReference>
<dbReference type="PROSITE" id="PS01186">
    <property type="entry name" value="EGF_2"/>
    <property type="match status" value="8"/>
</dbReference>
<feature type="binding site" evidence="9">
    <location>
        <position position="362"/>
    </location>
    <ligand>
        <name>Zn(2+)</name>
        <dbReference type="ChEBI" id="CHEBI:29105"/>
        <note>catalytic</note>
    </ligand>
</feature>
<dbReference type="FunFam" id="2.10.25.10:FF:000230">
    <property type="entry name" value="Delta-like protein"/>
    <property type="match status" value="1"/>
</dbReference>
<dbReference type="InterPro" id="IPR001590">
    <property type="entry name" value="Peptidase_M12B"/>
</dbReference>
<evidence type="ECO:0000256" key="4">
    <source>
        <dbReference type="ARBA" id="ARBA00022729"/>
    </source>
</evidence>
<feature type="active site" evidence="9">
    <location>
        <position position="363"/>
    </location>
</feature>
<feature type="domain" description="EGF-like" evidence="11">
    <location>
        <begin position="466"/>
        <end position="502"/>
    </location>
</feature>
<dbReference type="InterPro" id="IPR000742">
    <property type="entry name" value="EGF"/>
</dbReference>
<sequence length="909" mass="98400">MWKTLIISALIALWLEPSCAQKDTDEISLYQNQHNLKNPPVKKYSKAFKSGDNVGLYVDIEGEQILFRLEEQPIAPLDGKTLQYTYNCYSEAHEDIDCSAALTRGGDVWSMFVFWGNDTWIFEGVGGGMSMVYKSTDMVESDFQDLVVGIEDTVVGRSTLNRREANGEVKGAGIAWSQALNLAQNEDGGEQLVDGPNFGYSSVQAHHSRDRRSTFRTMHLRITYDKAYLTKLAEKLNLGTPEATITQADTYTMLLLNHVNTIFVPQVGIKFEVYSESRVPSSNWPDGNYGSDGSTESNVTLKRFNADVNDNTDDLNVLFSGLSMGLTIGSAYLGGACRKSSNSAIVSPLTQSTYGIVSLLAHEIGHNFRCDHVDSRLDIMYRINFGSRYFGTACRASISQHIEAIEKNVKKLYMDTCFEKQTDSNPCFAEGVCGQGLCIRETGTDGKGYRCKCEDSGYEGDDCDELIDNCHSNNCPNEATCVNLLNSYTCDCSTGFSGFYCQFELCDAVGSQCREGKCTDGEEGYTCNCDGTGFTGKNCGDDIDECDKISCENGRCINLAGSYKCECDSGYEISGGTCKDINDCADDPCGAGETGKCIDEVGGYRCECYSGYTGKNCDVDIDECKNVSCGNGVCKDRVGSYECECETGFGGILCDQFDFCAESPCLNGGDCTSNDTGYTCKCADGYTGTRCAVDINECHDPTTCVRENLKTCIDQVNGVECVCKPGWGGDRCQDNTCDCGAGACDEDHFGEPICRCPSGWSGVKCEAPPTMDATTGLNVCAGEPCGSNGNCRTVDQGDGNTEFECSCFGGYTGKYCDLATYDPCASNPCNFAGDCRASSFGTFSCTCVPGRYGDLCEYDVNECDPDPCVTGTCSNRHNGFVCICPPNFTGETCNTLVHTLQEGGASVIP</sequence>
<evidence type="ECO:0000256" key="2">
    <source>
        <dbReference type="ARBA" id="ARBA00022525"/>
    </source>
</evidence>
<dbReference type="FunFam" id="2.10.25.10:FF:000045">
    <property type="entry name" value="Slit guidance ligand 2"/>
    <property type="match status" value="1"/>
</dbReference>
<dbReference type="GeneID" id="25904328"/>
<evidence type="ECO:0000256" key="7">
    <source>
        <dbReference type="ARBA" id="ARBA00023180"/>
    </source>
</evidence>
<feature type="disulfide bond" evidence="8">
    <location>
        <begin position="863"/>
        <end position="873"/>
    </location>
</feature>
<dbReference type="OrthoDB" id="10045365at2759"/>
<evidence type="ECO:0000259" key="11">
    <source>
        <dbReference type="PROSITE" id="PS50026"/>
    </source>
</evidence>
<accession>A0A0L0G4I0</accession>
<dbReference type="CDD" id="cd00054">
    <property type="entry name" value="EGF_CA"/>
    <property type="match status" value="7"/>
</dbReference>
<dbReference type="Gene3D" id="2.10.25.10">
    <property type="entry name" value="Laminin"/>
    <property type="match status" value="9"/>
</dbReference>
<feature type="domain" description="EGF-like" evidence="11">
    <location>
        <begin position="509"/>
        <end position="540"/>
    </location>
</feature>
<feature type="disulfide bond" evidence="8">
    <location>
        <begin position="807"/>
        <end position="816"/>
    </location>
</feature>
<dbReference type="InterPro" id="IPR051022">
    <property type="entry name" value="Notch_Cell-Fate_Det"/>
</dbReference>
<evidence type="ECO:0000256" key="5">
    <source>
        <dbReference type="ARBA" id="ARBA00022737"/>
    </source>
</evidence>
<evidence type="ECO:0000259" key="12">
    <source>
        <dbReference type="PROSITE" id="PS50215"/>
    </source>
</evidence>
<dbReference type="GO" id="GO:0006508">
    <property type="term" value="P:proteolysis"/>
    <property type="evidence" value="ECO:0007669"/>
    <property type="project" value="InterPro"/>
</dbReference>
<dbReference type="AlphaFoldDB" id="A0A0L0G4I0"/>
<dbReference type="FunFam" id="2.10.25.10:FF:000005">
    <property type="entry name" value="Fibrillin 2"/>
    <property type="match status" value="1"/>
</dbReference>
<feature type="binding site" evidence="9">
    <location>
        <position position="372"/>
    </location>
    <ligand>
        <name>Zn(2+)</name>
        <dbReference type="ChEBI" id="CHEBI:29105"/>
        <note>catalytic</note>
    </ligand>
</feature>
<dbReference type="PROSITE" id="PS00010">
    <property type="entry name" value="ASX_HYDROXYL"/>
    <property type="match status" value="6"/>
</dbReference>
<dbReference type="InterPro" id="IPR018097">
    <property type="entry name" value="EGF_Ca-bd_CS"/>
</dbReference>
<feature type="domain" description="EGF-like" evidence="11">
    <location>
        <begin position="859"/>
        <end position="894"/>
    </location>
</feature>
<feature type="disulfide bond" evidence="8">
    <location>
        <begin position="682"/>
        <end position="691"/>
    </location>
</feature>
<feature type="domain" description="EGF-like" evidence="11">
    <location>
        <begin position="423"/>
        <end position="464"/>
    </location>
</feature>
<keyword evidence="3 8" id="KW-0245">EGF-like domain</keyword>
<dbReference type="GO" id="GO:0004222">
    <property type="term" value="F:metalloendopeptidase activity"/>
    <property type="evidence" value="ECO:0007669"/>
    <property type="project" value="InterPro"/>
</dbReference>
<feature type="chain" id="PRO_5005539082" evidence="10">
    <location>
        <begin position="21"/>
        <end position="909"/>
    </location>
</feature>
<feature type="disulfide bond" evidence="8">
    <location>
        <begin position="847"/>
        <end position="856"/>
    </location>
</feature>
<evidence type="ECO:0000256" key="6">
    <source>
        <dbReference type="ARBA" id="ARBA00023157"/>
    </source>
</evidence>
<evidence type="ECO:0000256" key="8">
    <source>
        <dbReference type="PROSITE-ProRule" id="PRU00076"/>
    </source>
</evidence>
<dbReference type="Gene3D" id="3.40.390.10">
    <property type="entry name" value="Collagenase (Catalytic Domain)"/>
    <property type="match status" value="1"/>
</dbReference>
<feature type="domain" description="EGF-like" evidence="11">
    <location>
        <begin position="542"/>
        <end position="579"/>
    </location>
</feature>
<keyword evidence="6 8" id="KW-1015">Disulfide bond</keyword>
<dbReference type="Pfam" id="PF13582">
    <property type="entry name" value="Reprolysin_3"/>
    <property type="match status" value="1"/>
</dbReference>
<dbReference type="SUPFAM" id="SSF55486">
    <property type="entry name" value="Metalloproteases ('zincins'), catalytic domain"/>
    <property type="match status" value="1"/>
</dbReference>
<keyword evidence="5" id="KW-0677">Repeat</keyword>
<feature type="disulfide bond" evidence="8">
    <location>
        <begin position="608"/>
        <end position="617"/>
    </location>
</feature>
<dbReference type="GO" id="GO:0005576">
    <property type="term" value="C:extracellular region"/>
    <property type="evidence" value="ECO:0007669"/>
    <property type="project" value="UniProtKB-SubCell"/>
</dbReference>
<feature type="binding site" evidence="9">
    <location>
        <position position="366"/>
    </location>
    <ligand>
        <name>Zn(2+)</name>
        <dbReference type="ChEBI" id="CHEBI:29105"/>
        <note>catalytic</note>
    </ligand>
</feature>
<dbReference type="PANTHER" id="PTHR24049:SF30">
    <property type="match status" value="1"/>
</dbReference>
<feature type="domain" description="EGF-like" evidence="11">
    <location>
        <begin position="620"/>
        <end position="655"/>
    </location>
</feature>
<dbReference type="eggNOG" id="KOG1217">
    <property type="taxonomic scope" value="Eukaryota"/>
</dbReference>
<dbReference type="STRING" id="667725.A0A0L0G4I0"/>
<evidence type="ECO:0000256" key="1">
    <source>
        <dbReference type="ARBA" id="ARBA00004613"/>
    </source>
</evidence>
<feature type="domain" description="EGF-like" evidence="11">
    <location>
        <begin position="820"/>
        <end position="857"/>
    </location>
</feature>
<dbReference type="GO" id="GO:0005886">
    <property type="term" value="C:plasma membrane"/>
    <property type="evidence" value="ECO:0007669"/>
    <property type="project" value="UniProtKB-ARBA"/>
</dbReference>
<reference evidence="13 14" key="1">
    <citation type="submission" date="2011-02" db="EMBL/GenBank/DDBJ databases">
        <title>The Genome Sequence of Sphaeroforma arctica JP610.</title>
        <authorList>
            <consortium name="The Broad Institute Genome Sequencing Platform"/>
            <person name="Russ C."/>
            <person name="Cuomo C."/>
            <person name="Young S.K."/>
            <person name="Zeng Q."/>
            <person name="Gargeya S."/>
            <person name="Alvarado L."/>
            <person name="Berlin A."/>
            <person name="Chapman S.B."/>
            <person name="Chen Z."/>
            <person name="Freedman E."/>
            <person name="Gellesch M."/>
            <person name="Goldberg J."/>
            <person name="Griggs A."/>
            <person name="Gujja S."/>
            <person name="Heilman E."/>
            <person name="Heiman D."/>
            <person name="Howarth C."/>
            <person name="Mehta T."/>
            <person name="Neiman D."/>
            <person name="Pearson M."/>
            <person name="Roberts A."/>
            <person name="Saif S."/>
            <person name="Shea T."/>
            <person name="Shenoy N."/>
            <person name="Sisk P."/>
            <person name="Stolte C."/>
            <person name="Sykes S."/>
            <person name="White J."/>
            <person name="Yandava C."/>
            <person name="Burger G."/>
            <person name="Gray M.W."/>
            <person name="Holland P.W.H."/>
            <person name="King N."/>
            <person name="Lang F.B.F."/>
            <person name="Roger A.J."/>
            <person name="Ruiz-Trillo I."/>
            <person name="Haas B."/>
            <person name="Nusbaum C."/>
            <person name="Birren B."/>
        </authorList>
    </citation>
    <scope>NUCLEOTIDE SEQUENCE [LARGE SCALE GENOMIC DNA]</scope>
    <source>
        <strain evidence="13 14">JP610</strain>
    </source>
</reference>
<dbReference type="SUPFAM" id="SSF57184">
    <property type="entry name" value="Growth factor receptor domain"/>
    <property type="match status" value="1"/>
</dbReference>
<feature type="domain" description="Peptidase M12B" evidence="12">
    <location>
        <begin position="216"/>
        <end position="418"/>
    </location>
</feature>
<dbReference type="PROSITE" id="PS50215">
    <property type="entry name" value="ADAM_MEPRO"/>
    <property type="match status" value="1"/>
</dbReference>
<gene>
    <name evidence="13" type="ORF">SARC_03824</name>
</gene>
<dbReference type="InterPro" id="IPR009030">
    <property type="entry name" value="Growth_fac_rcpt_cys_sf"/>
</dbReference>
<dbReference type="RefSeq" id="XP_014157862.1">
    <property type="nucleotide sequence ID" value="XM_014302387.1"/>
</dbReference>
<dbReference type="Pfam" id="PF12661">
    <property type="entry name" value="hEGF"/>
    <property type="match status" value="2"/>
</dbReference>
<feature type="disulfide bond" evidence="8">
    <location>
        <begin position="884"/>
        <end position="893"/>
    </location>
</feature>
<dbReference type="InterPro" id="IPR001881">
    <property type="entry name" value="EGF-like_Ca-bd_dom"/>
</dbReference>
<dbReference type="SMART" id="SM00181">
    <property type="entry name" value="EGF"/>
    <property type="match status" value="12"/>
</dbReference>
<dbReference type="InterPro" id="IPR013032">
    <property type="entry name" value="EGF-like_CS"/>
</dbReference>
<feature type="domain" description="EGF-like" evidence="11">
    <location>
        <begin position="580"/>
        <end position="618"/>
    </location>
</feature>
<keyword evidence="14" id="KW-1185">Reference proteome</keyword>
<dbReference type="PROSITE" id="PS00022">
    <property type="entry name" value="EGF_1"/>
    <property type="match status" value="8"/>
</dbReference>
<evidence type="ECO:0000256" key="3">
    <source>
        <dbReference type="ARBA" id="ARBA00022536"/>
    </source>
</evidence>
<feature type="domain" description="EGF-like" evidence="11">
    <location>
        <begin position="656"/>
        <end position="692"/>
    </location>
</feature>
<dbReference type="InterPro" id="IPR049883">
    <property type="entry name" value="NOTCH1_EGF-like"/>
</dbReference>
<feature type="disulfide bond" evidence="8">
    <location>
        <begin position="589"/>
        <end position="606"/>
    </location>
</feature>
<dbReference type="InterPro" id="IPR024079">
    <property type="entry name" value="MetalloPept_cat_dom_sf"/>
</dbReference>
<evidence type="ECO:0000313" key="14">
    <source>
        <dbReference type="Proteomes" id="UP000054560"/>
    </source>
</evidence>
<feature type="disulfide bond" evidence="8">
    <location>
        <begin position="704"/>
        <end position="721"/>
    </location>
</feature>
<keyword evidence="7" id="KW-0325">Glycoprotein</keyword>
<feature type="domain" description="EGF-like" evidence="11">
    <location>
        <begin position="694"/>
        <end position="733"/>
    </location>
</feature>
<dbReference type="SMART" id="SM00179">
    <property type="entry name" value="EGF_CA"/>
    <property type="match status" value="10"/>
</dbReference>
<dbReference type="PROSITE" id="PS01187">
    <property type="entry name" value="EGF_CA"/>
    <property type="match status" value="2"/>
</dbReference>
<evidence type="ECO:0000256" key="9">
    <source>
        <dbReference type="PROSITE-ProRule" id="PRU00276"/>
    </source>
</evidence>
<feature type="disulfide bond" evidence="8">
    <location>
        <begin position="723"/>
        <end position="732"/>
    </location>
</feature>
<keyword evidence="2" id="KW-0964">Secreted</keyword>
<feature type="disulfide bond" evidence="8">
    <location>
        <begin position="492"/>
        <end position="501"/>
    </location>
</feature>